<dbReference type="EMBL" id="NPMS01000005">
    <property type="protein sequence ID" value="OZU88227.1"/>
    <property type="molecule type" value="Genomic_DNA"/>
</dbReference>
<gene>
    <name evidence="1" type="ORF">CIL03_11270</name>
</gene>
<dbReference type="Gene3D" id="3.30.230.10">
    <property type="match status" value="1"/>
</dbReference>
<evidence type="ECO:0008006" key="3">
    <source>
        <dbReference type="Google" id="ProtNLM"/>
    </source>
</evidence>
<dbReference type="InterPro" id="IPR020568">
    <property type="entry name" value="Ribosomal_Su5_D2-typ_SF"/>
</dbReference>
<dbReference type="SUPFAM" id="SSF54211">
    <property type="entry name" value="Ribosomal protein S5 domain 2-like"/>
    <property type="match status" value="1"/>
</dbReference>
<dbReference type="InterPro" id="IPR014721">
    <property type="entry name" value="Ribsml_uS5_D2-typ_fold_subgr"/>
</dbReference>
<dbReference type="Pfam" id="PF13541">
    <property type="entry name" value="ChlI"/>
    <property type="match status" value="1"/>
</dbReference>
<evidence type="ECO:0000313" key="1">
    <source>
        <dbReference type="EMBL" id="OZU88227.1"/>
    </source>
</evidence>
<dbReference type="Proteomes" id="UP000216498">
    <property type="component" value="Unassembled WGS sequence"/>
</dbReference>
<comment type="caution">
    <text evidence="1">The sequence shown here is derived from an EMBL/GenBank/DDBJ whole genome shotgun (WGS) entry which is preliminary data.</text>
</comment>
<sequence>MATVVTSIGLKGMEGYRVQVEVQLIPGVEGVSIVGLPDTSVKESKDRVMAALYANDCQVPDKKIIINLSPAEQKKNSPIFDLAMAIGVMKEAGEIRYPIPDAAAFLGILSLDGSIKPVDGMLPAIVAAKKENIKVLCLPPMHDFPLQSMEGIEFRFVETLQEVIESFSGQLTAFSYTSLSSSEKVNGSDPHRVNVLK</sequence>
<organism evidence="1 2">
    <name type="scientific">Virgibacillus indicus</name>
    <dbReference type="NCBI Taxonomy" id="2024554"/>
    <lineage>
        <taxon>Bacteria</taxon>
        <taxon>Bacillati</taxon>
        <taxon>Bacillota</taxon>
        <taxon>Bacilli</taxon>
        <taxon>Bacillales</taxon>
        <taxon>Bacillaceae</taxon>
        <taxon>Virgibacillus</taxon>
    </lineage>
</organism>
<protein>
    <recommendedName>
        <fullName evidence="3">Magnesium chelatase</fullName>
    </recommendedName>
</protein>
<name>A0A265N8R3_9BACI</name>
<dbReference type="AlphaFoldDB" id="A0A265N8R3"/>
<dbReference type="OrthoDB" id="9813147at2"/>
<proteinExistence type="predicted"/>
<keyword evidence="2" id="KW-1185">Reference proteome</keyword>
<reference evidence="1 2" key="1">
    <citation type="submission" date="2017-08" db="EMBL/GenBank/DDBJ databases">
        <title>Virgibacillus indicus sp. nov. and Virgibacillus profoundi sp. nov, two moderately halophilic bacteria isolated from marine sediment by using the Microfluidic Streak Plate.</title>
        <authorList>
            <person name="Xu B."/>
            <person name="Hu B."/>
            <person name="Wang J."/>
            <person name="Zhu Y."/>
            <person name="Huang L."/>
            <person name="Du W."/>
            <person name="Huang Y."/>
        </authorList>
    </citation>
    <scope>NUCLEOTIDE SEQUENCE [LARGE SCALE GENOMIC DNA]</scope>
    <source>
        <strain evidence="1 2">IO3-P2-C2</strain>
    </source>
</reference>
<dbReference type="RefSeq" id="WP_094885966.1">
    <property type="nucleotide sequence ID" value="NZ_NPMS01000005.1"/>
</dbReference>
<evidence type="ECO:0000313" key="2">
    <source>
        <dbReference type="Proteomes" id="UP000216498"/>
    </source>
</evidence>
<accession>A0A265N8R3</accession>